<dbReference type="PANTHER" id="PTHR14790">
    <property type="entry name" value="RECQ-MEDIATED GENOME INSTABILITY PROTEIN 1 RMI1"/>
    <property type="match status" value="1"/>
</dbReference>
<reference evidence="5" key="1">
    <citation type="journal article" date="2020" name="Stud. Mycol.">
        <title>101 Dothideomycetes genomes: a test case for predicting lifestyles and emergence of pathogens.</title>
        <authorList>
            <person name="Haridas S."/>
            <person name="Albert R."/>
            <person name="Binder M."/>
            <person name="Bloem J."/>
            <person name="Labutti K."/>
            <person name="Salamov A."/>
            <person name="Andreopoulos B."/>
            <person name="Baker S."/>
            <person name="Barry K."/>
            <person name="Bills G."/>
            <person name="Bluhm B."/>
            <person name="Cannon C."/>
            <person name="Castanera R."/>
            <person name="Culley D."/>
            <person name="Daum C."/>
            <person name="Ezra D."/>
            <person name="Gonzalez J."/>
            <person name="Henrissat B."/>
            <person name="Kuo A."/>
            <person name="Liang C."/>
            <person name="Lipzen A."/>
            <person name="Lutzoni F."/>
            <person name="Magnuson J."/>
            <person name="Mondo S."/>
            <person name="Nolan M."/>
            <person name="Ohm R."/>
            <person name="Pangilinan J."/>
            <person name="Park H.-J."/>
            <person name="Ramirez L."/>
            <person name="Alfaro M."/>
            <person name="Sun H."/>
            <person name="Tritt A."/>
            <person name="Yoshinaga Y."/>
            <person name="Zwiers L.-H."/>
            <person name="Turgeon B."/>
            <person name="Goodwin S."/>
            <person name="Spatafora J."/>
            <person name="Crous P."/>
            <person name="Grigoriev I."/>
        </authorList>
    </citation>
    <scope>NUCLEOTIDE SEQUENCE</scope>
    <source>
        <strain evidence="5">ATCC 74209</strain>
    </source>
</reference>
<protein>
    <recommendedName>
        <fullName evidence="2">RecQ-mediated genome instability protein 1</fullName>
    </recommendedName>
</protein>
<dbReference type="Proteomes" id="UP000799536">
    <property type="component" value="Unassembled WGS sequence"/>
</dbReference>
<dbReference type="SMART" id="SM01161">
    <property type="entry name" value="DUF1767"/>
    <property type="match status" value="1"/>
</dbReference>
<sequence>MANDFTTDILNHLLSRHLHASQKWLSTYIATIRPNTPLPALKQTCLFRLLSTDITNTLTPPPSGRFPVDIINGQIQSREIAGPIVVQVLDVEDIGHSRWSQVEALESQERGETTKGREIVRVVHGEAETDNENVSNTTSVGPHKLLLQDAKGAKVYAMELRKIEGISTKMNIGSKIVLRSFTVARGVIMLEPGNVTLLGGKIEALHKAWRDGRKDRLKAATSANG</sequence>
<dbReference type="AlphaFoldDB" id="A0A9P4JTH2"/>
<evidence type="ECO:0000256" key="1">
    <source>
        <dbReference type="ARBA" id="ARBA00006395"/>
    </source>
</evidence>
<dbReference type="GO" id="GO:0016604">
    <property type="term" value="C:nuclear body"/>
    <property type="evidence" value="ECO:0007669"/>
    <property type="project" value="TreeGrafter"/>
</dbReference>
<evidence type="ECO:0000256" key="2">
    <source>
        <dbReference type="ARBA" id="ARBA00018987"/>
    </source>
</evidence>
<evidence type="ECO:0000259" key="3">
    <source>
        <dbReference type="Pfam" id="PF08585"/>
    </source>
</evidence>
<evidence type="ECO:0000313" key="6">
    <source>
        <dbReference type="Proteomes" id="UP000799536"/>
    </source>
</evidence>
<dbReference type="Gene3D" id="2.40.50.770">
    <property type="entry name" value="RecQ-mediated genome instability protein Rmi1, C-terminal domain"/>
    <property type="match status" value="1"/>
</dbReference>
<dbReference type="EMBL" id="ML993884">
    <property type="protein sequence ID" value="KAF2204119.1"/>
    <property type="molecule type" value="Genomic_DNA"/>
</dbReference>
<dbReference type="OrthoDB" id="341511at2759"/>
<accession>A0A9P4JTH2</accession>
<dbReference type="PANTHER" id="PTHR14790:SF15">
    <property type="entry name" value="RECQ-MEDIATED GENOME INSTABILITY PROTEIN 1"/>
    <property type="match status" value="1"/>
</dbReference>
<dbReference type="InterPro" id="IPR042470">
    <property type="entry name" value="RMI1_N_C_sf"/>
</dbReference>
<dbReference type="GO" id="GO:0031422">
    <property type="term" value="C:RecQ family helicase-topoisomerase III complex"/>
    <property type="evidence" value="ECO:0007669"/>
    <property type="project" value="TreeGrafter"/>
</dbReference>
<gene>
    <name evidence="5" type="ORF">GQ43DRAFT_205649</name>
</gene>
<feature type="domain" description="RMI1 N-terminal" evidence="4">
    <location>
        <begin position="13"/>
        <end position="56"/>
    </location>
</feature>
<evidence type="ECO:0000313" key="5">
    <source>
        <dbReference type="EMBL" id="KAF2204119.1"/>
    </source>
</evidence>
<dbReference type="GO" id="GO:0000712">
    <property type="term" value="P:resolution of meiotic recombination intermediates"/>
    <property type="evidence" value="ECO:0007669"/>
    <property type="project" value="TreeGrafter"/>
</dbReference>
<dbReference type="InterPro" id="IPR013894">
    <property type="entry name" value="RMI1_OB"/>
</dbReference>
<keyword evidence="6" id="KW-1185">Reference proteome</keyword>
<dbReference type="Pfam" id="PF21000">
    <property type="entry name" value="RMI1_N_N"/>
    <property type="match status" value="1"/>
</dbReference>
<comment type="caution">
    <text evidence="5">The sequence shown here is derived from an EMBL/GenBank/DDBJ whole genome shotgun (WGS) entry which is preliminary data.</text>
</comment>
<evidence type="ECO:0000259" key="4">
    <source>
        <dbReference type="Pfam" id="PF21000"/>
    </source>
</evidence>
<dbReference type="InterPro" id="IPR049363">
    <property type="entry name" value="RMI1_N"/>
</dbReference>
<proteinExistence type="inferred from homology"/>
<organism evidence="5 6">
    <name type="scientific">Delitschia confertaspora ATCC 74209</name>
    <dbReference type="NCBI Taxonomy" id="1513339"/>
    <lineage>
        <taxon>Eukaryota</taxon>
        <taxon>Fungi</taxon>
        <taxon>Dikarya</taxon>
        <taxon>Ascomycota</taxon>
        <taxon>Pezizomycotina</taxon>
        <taxon>Dothideomycetes</taxon>
        <taxon>Pleosporomycetidae</taxon>
        <taxon>Pleosporales</taxon>
        <taxon>Delitschiaceae</taxon>
        <taxon>Delitschia</taxon>
    </lineage>
</organism>
<comment type="similarity">
    <text evidence="1">Belongs to the RMI1 family.</text>
</comment>
<feature type="domain" description="RecQ mediated genome instability protein 1 OB-fold" evidence="3">
    <location>
        <begin position="69"/>
        <end position="213"/>
    </location>
</feature>
<dbReference type="GO" id="GO:0000724">
    <property type="term" value="P:double-strand break repair via homologous recombination"/>
    <property type="evidence" value="ECO:0007669"/>
    <property type="project" value="TreeGrafter"/>
</dbReference>
<dbReference type="Pfam" id="PF08585">
    <property type="entry name" value="RMI1_N_C"/>
    <property type="match status" value="1"/>
</dbReference>
<name>A0A9P4JTH2_9PLEO</name>